<evidence type="ECO:0000256" key="2">
    <source>
        <dbReference type="ARBA" id="ARBA00022448"/>
    </source>
</evidence>
<gene>
    <name evidence="9" type="ORF">BW47_09220</name>
</gene>
<organism evidence="9 10">
    <name type="scientific">Thermosipho melanesiensis</name>
    <dbReference type="NCBI Taxonomy" id="46541"/>
    <lineage>
        <taxon>Bacteria</taxon>
        <taxon>Thermotogati</taxon>
        <taxon>Thermotogota</taxon>
        <taxon>Thermotogae</taxon>
        <taxon>Thermotogales</taxon>
        <taxon>Fervidobacteriaceae</taxon>
        <taxon>Thermosipho</taxon>
    </lineage>
</organism>
<dbReference type="PROSITE" id="PS00211">
    <property type="entry name" value="ABC_TRANSPORTER_1"/>
    <property type="match status" value="1"/>
</dbReference>
<dbReference type="Proteomes" id="UP000185490">
    <property type="component" value="Chromosome"/>
</dbReference>
<dbReference type="Gene3D" id="3.40.50.300">
    <property type="entry name" value="P-loop containing nucleotide triphosphate hydrolases"/>
    <property type="match status" value="1"/>
</dbReference>
<dbReference type="InterPro" id="IPR003593">
    <property type="entry name" value="AAA+_ATPase"/>
</dbReference>
<dbReference type="InterPro" id="IPR027417">
    <property type="entry name" value="P-loop_NTPase"/>
</dbReference>
<evidence type="ECO:0000256" key="4">
    <source>
        <dbReference type="ARBA" id="ARBA00022741"/>
    </source>
</evidence>
<evidence type="ECO:0000256" key="6">
    <source>
        <dbReference type="ARBA" id="ARBA00022967"/>
    </source>
</evidence>
<keyword evidence="7" id="KW-0472">Membrane</keyword>
<dbReference type="InterPro" id="IPR015856">
    <property type="entry name" value="ABC_transpr_CbiO/EcfA_su"/>
</dbReference>
<dbReference type="CDD" id="cd03225">
    <property type="entry name" value="ABC_cobalt_CbiO_domain1"/>
    <property type="match status" value="1"/>
</dbReference>
<dbReference type="InterPro" id="IPR017871">
    <property type="entry name" value="ABC_transporter-like_CS"/>
</dbReference>
<evidence type="ECO:0000313" key="9">
    <source>
        <dbReference type="EMBL" id="APT74620.1"/>
    </source>
</evidence>
<keyword evidence="4" id="KW-0547">Nucleotide-binding</keyword>
<sequence>MNITLKNVSYVYNPDTPFEKKVLDSINLKIENGETIFVIGKTGSGKTTLLYLLDFLIKPTSGEVLVNDFENPFERPYEYRRYIGFAFQFPEKQFFSETVEDEIYFSIKNFRVDNPEKRFNEIVHFFQLQDYLKKSPFQLSGGEQRRIALASALAHDPKILILDEPTVGLDRKNERKIIEYLRNWKDSKGRTLVIVTHDIEKFSDFNGKVYKLIHGKLIRKGNKIEI</sequence>
<protein>
    <submittedName>
        <fullName evidence="9">ABC transporter ATP-binding protein</fullName>
    </submittedName>
</protein>
<dbReference type="InterPro" id="IPR003439">
    <property type="entry name" value="ABC_transporter-like_ATP-bd"/>
</dbReference>
<reference evidence="9 10" key="1">
    <citation type="submission" date="2014-02" db="EMBL/GenBank/DDBJ databases">
        <title>Diversity of Thermotogales isolates from hydrothermal vents.</title>
        <authorList>
            <person name="Haverkamp T.H.A."/>
            <person name="Lossouarn J."/>
            <person name="Geslin C."/>
            <person name="Nesbo C.L."/>
        </authorList>
    </citation>
    <scope>NUCLEOTIDE SEQUENCE [LARGE SCALE GENOMIC DNA]</scope>
    <source>
        <strain evidence="9 10">431</strain>
    </source>
</reference>
<evidence type="ECO:0000256" key="5">
    <source>
        <dbReference type="ARBA" id="ARBA00022840"/>
    </source>
</evidence>
<evidence type="ECO:0000313" key="10">
    <source>
        <dbReference type="Proteomes" id="UP000185490"/>
    </source>
</evidence>
<accession>A0ABM6GG60</accession>
<dbReference type="SMART" id="SM00382">
    <property type="entry name" value="AAA"/>
    <property type="match status" value="1"/>
</dbReference>
<proteinExistence type="predicted"/>
<keyword evidence="10" id="KW-1185">Reference proteome</keyword>
<evidence type="ECO:0000256" key="1">
    <source>
        <dbReference type="ARBA" id="ARBA00004202"/>
    </source>
</evidence>
<keyword evidence="5 9" id="KW-0067">ATP-binding</keyword>
<evidence type="ECO:0000256" key="7">
    <source>
        <dbReference type="ARBA" id="ARBA00023136"/>
    </source>
</evidence>
<dbReference type="InterPro" id="IPR050095">
    <property type="entry name" value="ECF_ABC_transporter_ATP-bd"/>
</dbReference>
<dbReference type="Pfam" id="PF00005">
    <property type="entry name" value="ABC_tran"/>
    <property type="match status" value="1"/>
</dbReference>
<dbReference type="EMBL" id="CP007389">
    <property type="protein sequence ID" value="APT74620.1"/>
    <property type="molecule type" value="Genomic_DNA"/>
</dbReference>
<dbReference type="RefSeq" id="WP_012057948.1">
    <property type="nucleotide sequence ID" value="NZ_CP007389.1"/>
</dbReference>
<feature type="domain" description="ABC transporter" evidence="8">
    <location>
        <begin position="3"/>
        <end position="226"/>
    </location>
</feature>
<dbReference type="GO" id="GO:0005524">
    <property type="term" value="F:ATP binding"/>
    <property type="evidence" value="ECO:0007669"/>
    <property type="project" value="UniProtKB-KW"/>
</dbReference>
<comment type="subcellular location">
    <subcellularLocation>
        <location evidence="1">Cell membrane</location>
        <topology evidence="1">Peripheral membrane protein</topology>
    </subcellularLocation>
</comment>
<evidence type="ECO:0000256" key="3">
    <source>
        <dbReference type="ARBA" id="ARBA00022475"/>
    </source>
</evidence>
<name>A0ABM6GG60_9BACT</name>
<keyword evidence="6" id="KW-1278">Translocase</keyword>
<dbReference type="PANTHER" id="PTHR43553:SF27">
    <property type="entry name" value="ENERGY-COUPLING FACTOR TRANSPORTER ATP-BINDING PROTEIN ECFA2"/>
    <property type="match status" value="1"/>
</dbReference>
<evidence type="ECO:0000259" key="8">
    <source>
        <dbReference type="PROSITE" id="PS50893"/>
    </source>
</evidence>
<dbReference type="PROSITE" id="PS50893">
    <property type="entry name" value="ABC_TRANSPORTER_2"/>
    <property type="match status" value="1"/>
</dbReference>
<keyword evidence="3" id="KW-1003">Cell membrane</keyword>
<keyword evidence="2" id="KW-0813">Transport</keyword>
<dbReference type="PANTHER" id="PTHR43553">
    <property type="entry name" value="HEAVY METAL TRANSPORTER"/>
    <property type="match status" value="1"/>
</dbReference>
<dbReference type="SUPFAM" id="SSF52540">
    <property type="entry name" value="P-loop containing nucleoside triphosphate hydrolases"/>
    <property type="match status" value="1"/>
</dbReference>